<sequence>MMRNIFPDLERSSDIYRRKRRVVLDCRRFGQRLHILAERFGDAVLSLIHFDRSTEVTSPVISEKIVIAPTDEVFGNFVKILEESQGDLLRKMSAAATPAFEHILYEDMRQQDLFALERQTPEDILKLPKGSQELRNLLQ</sequence>
<dbReference type="AlphaFoldDB" id="A0AAI9TAB3"/>
<organism evidence="1 2">
    <name type="scientific">Penicillium thymicola</name>
    <dbReference type="NCBI Taxonomy" id="293382"/>
    <lineage>
        <taxon>Eukaryota</taxon>
        <taxon>Fungi</taxon>
        <taxon>Dikarya</taxon>
        <taxon>Ascomycota</taxon>
        <taxon>Pezizomycotina</taxon>
        <taxon>Eurotiomycetes</taxon>
        <taxon>Eurotiomycetidae</taxon>
        <taxon>Eurotiales</taxon>
        <taxon>Aspergillaceae</taxon>
        <taxon>Penicillium</taxon>
    </lineage>
</organism>
<comment type="caution">
    <text evidence="1">The sequence shown here is derived from an EMBL/GenBank/DDBJ whole genome shotgun (WGS) entry which is preliminary data.</text>
</comment>
<accession>A0AAI9TAB3</accession>
<reference evidence="1" key="2">
    <citation type="journal article" date="2016" name="Fungal Biol.">
        <title>Ochratoxin A production by Penicillium thymicola.</title>
        <authorList>
            <person name="Nguyen H.D.T."/>
            <person name="McMullin D.R."/>
            <person name="Ponomareva E."/>
            <person name="Riley R."/>
            <person name="Pomraning K.R."/>
            <person name="Baker S.E."/>
            <person name="Seifert K.A."/>
        </authorList>
    </citation>
    <scope>NUCLEOTIDE SEQUENCE</scope>
    <source>
        <strain evidence="1">DAOM 180753</strain>
    </source>
</reference>
<keyword evidence="2" id="KW-1185">Reference proteome</keyword>
<evidence type="ECO:0000313" key="1">
    <source>
        <dbReference type="EMBL" id="KAJ9483216.1"/>
    </source>
</evidence>
<name>A0AAI9TAB3_PENTH</name>
<reference evidence="1" key="1">
    <citation type="submission" date="2015-06" db="EMBL/GenBank/DDBJ databases">
        <authorList>
            <person name="Nguyen H."/>
        </authorList>
    </citation>
    <scope>NUCLEOTIDE SEQUENCE</scope>
    <source>
        <strain evidence="1">DAOM 180753</strain>
    </source>
</reference>
<proteinExistence type="predicted"/>
<gene>
    <name evidence="1" type="ORF">VN97_g10195</name>
</gene>
<dbReference type="Proteomes" id="UP001227192">
    <property type="component" value="Unassembled WGS sequence"/>
</dbReference>
<dbReference type="EMBL" id="LACB01000454">
    <property type="protein sequence ID" value="KAJ9483216.1"/>
    <property type="molecule type" value="Genomic_DNA"/>
</dbReference>
<protein>
    <submittedName>
        <fullName evidence="1">Uncharacterized protein</fullName>
    </submittedName>
</protein>
<evidence type="ECO:0000313" key="2">
    <source>
        <dbReference type="Proteomes" id="UP001227192"/>
    </source>
</evidence>